<dbReference type="Gene3D" id="3.80.10.10">
    <property type="entry name" value="Ribonuclease Inhibitor"/>
    <property type="match status" value="1"/>
</dbReference>
<dbReference type="InterPro" id="IPR032675">
    <property type="entry name" value="LRR_dom_sf"/>
</dbReference>
<organism evidence="2 3">
    <name type="scientific">Sphagnurus paluster</name>
    <dbReference type="NCBI Taxonomy" id="117069"/>
    <lineage>
        <taxon>Eukaryota</taxon>
        <taxon>Fungi</taxon>
        <taxon>Dikarya</taxon>
        <taxon>Basidiomycota</taxon>
        <taxon>Agaricomycotina</taxon>
        <taxon>Agaricomycetes</taxon>
        <taxon>Agaricomycetidae</taxon>
        <taxon>Agaricales</taxon>
        <taxon>Tricholomatineae</taxon>
        <taxon>Lyophyllaceae</taxon>
        <taxon>Sphagnurus</taxon>
    </lineage>
</organism>
<proteinExistence type="predicted"/>
<protein>
    <recommendedName>
        <fullName evidence="4">F-box domain-containing protein</fullName>
    </recommendedName>
</protein>
<reference evidence="2" key="2">
    <citation type="submission" date="2021-10" db="EMBL/GenBank/DDBJ databases">
        <title>Phylogenomics reveals ancestral predisposition of the termite-cultivated fungus Termitomyces towards a domesticated lifestyle.</title>
        <authorList>
            <person name="Auxier B."/>
            <person name="Grum-Grzhimaylo A."/>
            <person name="Cardenas M.E."/>
            <person name="Lodge J.D."/>
            <person name="Laessoe T."/>
            <person name="Pedersen O."/>
            <person name="Smith M.E."/>
            <person name="Kuyper T.W."/>
            <person name="Franco-Molano E.A."/>
            <person name="Baroni T.J."/>
            <person name="Aanen D.K."/>
        </authorList>
    </citation>
    <scope>NUCLEOTIDE SEQUENCE</scope>
    <source>
        <strain evidence="2">D49</strain>
    </source>
</reference>
<reference evidence="2" key="1">
    <citation type="submission" date="2021-02" db="EMBL/GenBank/DDBJ databases">
        <authorList>
            <person name="Nieuwenhuis M."/>
            <person name="Van De Peppel L.J.J."/>
        </authorList>
    </citation>
    <scope>NUCLEOTIDE SEQUENCE</scope>
    <source>
        <strain evidence="2">D49</strain>
    </source>
</reference>
<keyword evidence="3" id="KW-1185">Reference proteome</keyword>
<dbReference type="AlphaFoldDB" id="A0A9P7KI69"/>
<evidence type="ECO:0008006" key="4">
    <source>
        <dbReference type="Google" id="ProtNLM"/>
    </source>
</evidence>
<comment type="caution">
    <text evidence="2">The sequence shown here is derived from an EMBL/GenBank/DDBJ whole genome shotgun (WGS) entry which is preliminary data.</text>
</comment>
<name>A0A9P7KI69_9AGAR</name>
<feature type="region of interest" description="Disordered" evidence="1">
    <location>
        <begin position="1"/>
        <end position="22"/>
    </location>
</feature>
<evidence type="ECO:0000313" key="3">
    <source>
        <dbReference type="Proteomes" id="UP000717328"/>
    </source>
</evidence>
<dbReference type="OrthoDB" id="2973282at2759"/>
<dbReference type="Proteomes" id="UP000717328">
    <property type="component" value="Unassembled WGS sequence"/>
</dbReference>
<dbReference type="EMBL" id="JABCKI010000415">
    <property type="protein sequence ID" value="KAG5650564.1"/>
    <property type="molecule type" value="Genomic_DNA"/>
</dbReference>
<evidence type="ECO:0000256" key="1">
    <source>
        <dbReference type="SAM" id="MobiDB-lite"/>
    </source>
</evidence>
<evidence type="ECO:0000313" key="2">
    <source>
        <dbReference type="EMBL" id="KAG5650564.1"/>
    </source>
</evidence>
<gene>
    <name evidence="2" type="ORF">H0H81_011807</name>
</gene>
<sequence length="498" mass="56886">MKVEAADAKSQPARCGPTNAGMQHFSDPVPVVDKRTHEKRWEFAYKVRTFVRTIDGKEITFDDEPVLPKLNNLATHVNECKKTKGQAPNDDTPPGPKPFNLKRAAEFILRRPSSTRKSLQHIQDFFVCLRHGSWMKAYHAQQERRPLFSSFSSTSRSRSQANPSATNHIDSIPIEILVLILKEYCRACISADSLSLPELHITQVCKYWRSIAVGLPDLWTKLVDMPSHIMATYLQRSQQHPLDLQVDLRHDATDIAECEHALKTWMTIKPSSPRWRRLVMQIGPHYATVIWDDLRELGTPLLEELRISSGSHLSGVTKTFEGRAPLLKSLSLVGLSLERFTLSLHQLTRLHLTSDRPIHFSSFRRLVIKMVKLQDLTLHTRVVEGWPLHPSREDIIILPSLTTLELSDRRWPLFIPLLSLSAPLLHTLSLSDLMPLDLPETFIESEFCKNLPFLRNLVLRGKSLYIKDISFAQLARIFPAIEHFSWLDVEDTLGKHGA</sequence>
<dbReference type="PANTHER" id="PTHR38926:SF5">
    <property type="entry name" value="F-BOX AND LEUCINE-RICH REPEAT PROTEIN 6"/>
    <property type="match status" value="1"/>
</dbReference>
<dbReference type="SUPFAM" id="SSF52047">
    <property type="entry name" value="RNI-like"/>
    <property type="match status" value="1"/>
</dbReference>
<accession>A0A9P7KI69</accession>
<dbReference type="PANTHER" id="PTHR38926">
    <property type="entry name" value="F-BOX DOMAIN CONTAINING PROTEIN, EXPRESSED"/>
    <property type="match status" value="1"/>
</dbReference>